<evidence type="ECO:0000313" key="2">
    <source>
        <dbReference type="EMBL" id="KAH9288958.1"/>
    </source>
</evidence>
<dbReference type="Proteomes" id="UP000824469">
    <property type="component" value="Unassembled WGS sequence"/>
</dbReference>
<gene>
    <name evidence="2" type="ORF">KI387_033075</name>
</gene>
<proteinExistence type="predicted"/>
<keyword evidence="3" id="KW-1185">Reference proteome</keyword>
<comment type="caution">
    <text evidence="2">The sequence shown here is derived from an EMBL/GenBank/DDBJ whole genome shotgun (WGS) entry which is preliminary data.</text>
</comment>
<dbReference type="AlphaFoldDB" id="A0AA38BX08"/>
<evidence type="ECO:0000256" key="1">
    <source>
        <dbReference type="SAM" id="MobiDB-lite"/>
    </source>
</evidence>
<protein>
    <submittedName>
        <fullName evidence="2">Uncharacterized protein</fullName>
    </submittedName>
</protein>
<feature type="compositionally biased region" description="Polar residues" evidence="1">
    <location>
        <begin position="7"/>
        <end position="21"/>
    </location>
</feature>
<feature type="non-terminal residue" evidence="2">
    <location>
        <position position="1"/>
    </location>
</feature>
<dbReference type="EMBL" id="JAHRHJ020003813">
    <property type="protein sequence ID" value="KAH9288958.1"/>
    <property type="molecule type" value="Genomic_DNA"/>
</dbReference>
<accession>A0AA38BX08</accession>
<organism evidence="2 3">
    <name type="scientific">Taxus chinensis</name>
    <name type="common">Chinese yew</name>
    <name type="synonym">Taxus wallichiana var. chinensis</name>
    <dbReference type="NCBI Taxonomy" id="29808"/>
    <lineage>
        <taxon>Eukaryota</taxon>
        <taxon>Viridiplantae</taxon>
        <taxon>Streptophyta</taxon>
        <taxon>Embryophyta</taxon>
        <taxon>Tracheophyta</taxon>
        <taxon>Spermatophyta</taxon>
        <taxon>Pinopsida</taxon>
        <taxon>Pinidae</taxon>
        <taxon>Conifers II</taxon>
        <taxon>Cupressales</taxon>
        <taxon>Taxaceae</taxon>
        <taxon>Taxus</taxon>
    </lineage>
</organism>
<sequence>VSGWRNLENNLDFSGFNLDTTQGDDETKEFSKEDGEDTFLWLKVNIVLNE</sequence>
<feature type="non-terminal residue" evidence="2">
    <location>
        <position position="50"/>
    </location>
</feature>
<reference evidence="2 3" key="1">
    <citation type="journal article" date="2021" name="Nat. Plants">
        <title>The Taxus genome provides insights into paclitaxel biosynthesis.</title>
        <authorList>
            <person name="Xiong X."/>
            <person name="Gou J."/>
            <person name="Liao Q."/>
            <person name="Li Y."/>
            <person name="Zhou Q."/>
            <person name="Bi G."/>
            <person name="Li C."/>
            <person name="Du R."/>
            <person name="Wang X."/>
            <person name="Sun T."/>
            <person name="Guo L."/>
            <person name="Liang H."/>
            <person name="Lu P."/>
            <person name="Wu Y."/>
            <person name="Zhang Z."/>
            <person name="Ro D.K."/>
            <person name="Shang Y."/>
            <person name="Huang S."/>
            <person name="Yan J."/>
        </authorList>
    </citation>
    <scope>NUCLEOTIDE SEQUENCE [LARGE SCALE GENOMIC DNA]</scope>
    <source>
        <strain evidence="2">Ta-2019</strain>
    </source>
</reference>
<feature type="region of interest" description="Disordered" evidence="1">
    <location>
        <begin position="1"/>
        <end position="32"/>
    </location>
</feature>
<evidence type="ECO:0000313" key="3">
    <source>
        <dbReference type="Proteomes" id="UP000824469"/>
    </source>
</evidence>
<name>A0AA38BX08_TAXCH</name>